<reference evidence="3 4" key="1">
    <citation type="journal article" date="2021" name="Elife">
        <title>Chloroplast acquisition without the gene transfer in kleptoplastic sea slugs, Plakobranchus ocellatus.</title>
        <authorList>
            <person name="Maeda T."/>
            <person name="Takahashi S."/>
            <person name="Yoshida T."/>
            <person name="Shimamura S."/>
            <person name="Takaki Y."/>
            <person name="Nagai Y."/>
            <person name="Toyoda A."/>
            <person name="Suzuki Y."/>
            <person name="Arimoto A."/>
            <person name="Ishii H."/>
            <person name="Satoh N."/>
            <person name="Nishiyama T."/>
            <person name="Hasebe M."/>
            <person name="Maruyama T."/>
            <person name="Minagawa J."/>
            <person name="Obokata J."/>
            <person name="Shigenobu S."/>
        </authorList>
    </citation>
    <scope>NUCLEOTIDE SEQUENCE [LARGE SCALE GENOMIC DNA]</scope>
</reference>
<evidence type="ECO:0000313" key="4">
    <source>
        <dbReference type="Proteomes" id="UP000735302"/>
    </source>
</evidence>
<feature type="region of interest" description="Disordered" evidence="1">
    <location>
        <begin position="472"/>
        <end position="528"/>
    </location>
</feature>
<proteinExistence type="predicted"/>
<organism evidence="3 4">
    <name type="scientific">Plakobranchus ocellatus</name>
    <dbReference type="NCBI Taxonomy" id="259542"/>
    <lineage>
        <taxon>Eukaryota</taxon>
        <taxon>Metazoa</taxon>
        <taxon>Spiralia</taxon>
        <taxon>Lophotrochozoa</taxon>
        <taxon>Mollusca</taxon>
        <taxon>Gastropoda</taxon>
        <taxon>Heterobranchia</taxon>
        <taxon>Euthyneura</taxon>
        <taxon>Panpulmonata</taxon>
        <taxon>Sacoglossa</taxon>
        <taxon>Placobranchoidea</taxon>
        <taxon>Plakobranchidae</taxon>
        <taxon>Plakobranchus</taxon>
    </lineage>
</organism>
<dbReference type="AlphaFoldDB" id="A0AAV4AHR5"/>
<name>A0AAV4AHR5_9GAST</name>
<evidence type="ECO:0000256" key="1">
    <source>
        <dbReference type="SAM" id="MobiDB-lite"/>
    </source>
</evidence>
<feature type="region of interest" description="Disordered" evidence="1">
    <location>
        <begin position="212"/>
        <end position="267"/>
    </location>
</feature>
<feature type="compositionally biased region" description="Low complexity" evidence="1">
    <location>
        <begin position="245"/>
        <end position="267"/>
    </location>
</feature>
<protein>
    <submittedName>
        <fullName evidence="3">Uncharacterized protein</fullName>
    </submittedName>
</protein>
<gene>
    <name evidence="3" type="ORF">PoB_003437100</name>
</gene>
<keyword evidence="4" id="KW-1185">Reference proteome</keyword>
<evidence type="ECO:0000256" key="2">
    <source>
        <dbReference type="SAM" id="Phobius"/>
    </source>
</evidence>
<feature type="compositionally biased region" description="Low complexity" evidence="1">
    <location>
        <begin position="215"/>
        <end position="237"/>
    </location>
</feature>
<keyword evidence="2" id="KW-1133">Transmembrane helix</keyword>
<feature type="compositionally biased region" description="Basic and acidic residues" evidence="1">
    <location>
        <begin position="476"/>
        <end position="490"/>
    </location>
</feature>
<feature type="region of interest" description="Disordered" evidence="1">
    <location>
        <begin position="321"/>
        <end position="361"/>
    </location>
</feature>
<comment type="caution">
    <text evidence="3">The sequence shown here is derived from an EMBL/GenBank/DDBJ whole genome shotgun (WGS) entry which is preliminary data.</text>
</comment>
<feature type="compositionally biased region" description="Polar residues" evidence="1">
    <location>
        <begin position="350"/>
        <end position="360"/>
    </location>
</feature>
<keyword evidence="2" id="KW-0812">Transmembrane</keyword>
<dbReference type="Proteomes" id="UP000735302">
    <property type="component" value="Unassembled WGS sequence"/>
</dbReference>
<evidence type="ECO:0000313" key="3">
    <source>
        <dbReference type="EMBL" id="GFO07866.1"/>
    </source>
</evidence>
<accession>A0AAV4AHR5</accession>
<feature type="compositionally biased region" description="Polar residues" evidence="1">
    <location>
        <begin position="321"/>
        <end position="331"/>
    </location>
</feature>
<keyword evidence="2" id="KW-0472">Membrane</keyword>
<feature type="transmembrane region" description="Helical" evidence="2">
    <location>
        <begin position="277"/>
        <end position="302"/>
    </location>
</feature>
<sequence>MRCLIITLPKRDKANEGEVNSCKEEVRRANLNMTRCNWFHTGVFLPVVIAVSLSMVRTSDGQRQNDTALMFNGFYSIVFSPETLSRFLKCLCTATTSTCQQDYKFTSALYYTTYMNVRSENISASEEAGNTFRCHPGAFTTIMAFIGCVRSSDSSVLCEKEHFCQPYFVSLDYEGCDSKCINIWWVAREVEITNVAGHPAFVAGSCELSGSSPSAGNNDAGNNDSNNDGNNDAGNNDDNNDADNNDANNDSNNDGNKDAGNNYGKNDSNNGADTKGLMVAAAVGWLFFGLLASTNLAFLYCWRCRKTFLIHRINQSEQKNTKFVASQNRSPPSGHGEGLPTSQHGRENVNKNNGHSNEYTDYNEANDEYTVIDDEIMPNVKKETTKTNGVEPAYKNIVTHSPHQMSDDNNLTTISGHLPMTITSGDVSKRNKLSIEGAEACARQETGRSAADSQMSRGAMLIYDIPSGTLVNNDKGGVDPKGSGRAEDAVNKSVHPYNLAPAVHDEQDESASHHYKSPPMRNTEALEV</sequence>
<dbReference type="EMBL" id="BLXT01003924">
    <property type="protein sequence ID" value="GFO07866.1"/>
    <property type="molecule type" value="Genomic_DNA"/>
</dbReference>